<feature type="chain" id="PRO_5047107745" description="LTD domain-containing protein" evidence="2">
    <location>
        <begin position="33"/>
        <end position="192"/>
    </location>
</feature>
<dbReference type="RefSeq" id="WP_345715650.1">
    <property type="nucleotide sequence ID" value="NZ_BAABFP010000002.1"/>
</dbReference>
<keyword evidence="2" id="KW-0732">Signal</keyword>
<evidence type="ECO:0000256" key="1">
    <source>
        <dbReference type="SAM" id="MobiDB-lite"/>
    </source>
</evidence>
<comment type="caution">
    <text evidence="3">The sequence shown here is derived from an EMBL/GenBank/DDBJ whole genome shotgun (WGS) entry which is preliminary data.</text>
</comment>
<protein>
    <recommendedName>
        <fullName evidence="5">LTD domain-containing protein</fullName>
    </recommendedName>
</protein>
<evidence type="ECO:0000313" key="4">
    <source>
        <dbReference type="Proteomes" id="UP001596189"/>
    </source>
</evidence>
<organism evidence="3 4">
    <name type="scientific">Angustibacter luteus</name>
    <dbReference type="NCBI Taxonomy" id="658456"/>
    <lineage>
        <taxon>Bacteria</taxon>
        <taxon>Bacillati</taxon>
        <taxon>Actinomycetota</taxon>
        <taxon>Actinomycetes</taxon>
        <taxon>Kineosporiales</taxon>
        <taxon>Kineosporiaceae</taxon>
    </lineage>
</organism>
<accession>A0ABW1JEE2</accession>
<dbReference type="EMBL" id="JBHSRD010000004">
    <property type="protein sequence ID" value="MFC6007671.1"/>
    <property type="molecule type" value="Genomic_DNA"/>
</dbReference>
<keyword evidence="4" id="KW-1185">Reference proteome</keyword>
<feature type="compositionally biased region" description="Low complexity" evidence="1">
    <location>
        <begin position="37"/>
        <end position="63"/>
    </location>
</feature>
<evidence type="ECO:0000313" key="3">
    <source>
        <dbReference type="EMBL" id="MFC6007671.1"/>
    </source>
</evidence>
<gene>
    <name evidence="3" type="ORF">ACFQDO_11080</name>
</gene>
<reference evidence="4" key="1">
    <citation type="journal article" date="2019" name="Int. J. Syst. Evol. Microbiol.">
        <title>The Global Catalogue of Microorganisms (GCM) 10K type strain sequencing project: providing services to taxonomists for standard genome sequencing and annotation.</title>
        <authorList>
            <consortium name="The Broad Institute Genomics Platform"/>
            <consortium name="The Broad Institute Genome Sequencing Center for Infectious Disease"/>
            <person name="Wu L."/>
            <person name="Ma J."/>
        </authorList>
    </citation>
    <scope>NUCLEOTIDE SEQUENCE [LARGE SCALE GENOMIC DNA]</scope>
    <source>
        <strain evidence="4">KACC 14249</strain>
    </source>
</reference>
<dbReference type="Proteomes" id="UP001596189">
    <property type="component" value="Unassembled WGS sequence"/>
</dbReference>
<evidence type="ECO:0008006" key="5">
    <source>
        <dbReference type="Google" id="ProtNLM"/>
    </source>
</evidence>
<evidence type="ECO:0000256" key="2">
    <source>
        <dbReference type="SAM" id="SignalP"/>
    </source>
</evidence>
<feature type="region of interest" description="Disordered" evidence="1">
    <location>
        <begin position="31"/>
        <end position="64"/>
    </location>
</feature>
<feature type="signal peptide" evidence="2">
    <location>
        <begin position="1"/>
        <end position="32"/>
    </location>
</feature>
<sequence length="192" mass="19474">MIDEEPTGRRPAPTLLALLVAAPMAASLTGCSADGQGAASPTVTVTTTSTPSGTSSASPTATSDVKGRTFDIGTVTAVTTIGSVKVIELDRWTLDGTSDSTLAKQGVKIAPHKGSRYTNQNTAKTYTAPVAPGARIVVNACVVDGSGDLGLTSQPLSASAWLAKPDTSAVLLVHYDSTGAITRMDTDPRCPG</sequence>
<proteinExistence type="predicted"/>
<name>A0ABW1JEE2_9ACTN</name>